<dbReference type="Pfam" id="PF00583">
    <property type="entry name" value="Acetyltransf_1"/>
    <property type="match status" value="1"/>
</dbReference>
<proteinExistence type="inferred from homology"/>
<comment type="subcellular location">
    <subcellularLocation>
        <location evidence="1">Cytoplasm</location>
    </subcellularLocation>
</comment>
<dbReference type="AlphaFoldDB" id="A0A1C4B2T2"/>
<keyword evidence="3" id="KW-0808">Transferase</keyword>
<dbReference type="GO" id="GO:0008999">
    <property type="term" value="F:protein-N-terminal-alanine acetyltransferase activity"/>
    <property type="evidence" value="ECO:0007669"/>
    <property type="project" value="UniProtKB-EC"/>
</dbReference>
<dbReference type="PROSITE" id="PS51186">
    <property type="entry name" value="GNAT"/>
    <property type="match status" value="1"/>
</dbReference>
<name>A0A1C4B2T2_9LACO</name>
<dbReference type="EC" id="2.3.1.266" evidence="1"/>
<dbReference type="EMBL" id="FMAO01000008">
    <property type="protein sequence ID" value="SCC01185.1"/>
    <property type="molecule type" value="Genomic_DNA"/>
</dbReference>
<dbReference type="InterPro" id="IPR000182">
    <property type="entry name" value="GNAT_dom"/>
</dbReference>
<dbReference type="GO" id="GO:0005737">
    <property type="term" value="C:cytoplasm"/>
    <property type="evidence" value="ECO:0007669"/>
    <property type="project" value="UniProtKB-SubCell"/>
</dbReference>
<dbReference type="NCBIfam" id="TIGR01575">
    <property type="entry name" value="rimI"/>
    <property type="match status" value="1"/>
</dbReference>
<dbReference type="STRING" id="1505725.GA0061074_10860"/>
<keyword evidence="1" id="KW-0963">Cytoplasm</keyword>
<organism evidence="3 4">
    <name type="scientific">Weissella bombi</name>
    <dbReference type="NCBI Taxonomy" id="1505725"/>
    <lineage>
        <taxon>Bacteria</taxon>
        <taxon>Bacillati</taxon>
        <taxon>Bacillota</taxon>
        <taxon>Bacilli</taxon>
        <taxon>Lactobacillales</taxon>
        <taxon>Lactobacillaceae</taxon>
        <taxon>Weissella</taxon>
    </lineage>
</organism>
<gene>
    <name evidence="3" type="ORF">GA0061074_10860</name>
</gene>
<evidence type="ECO:0000259" key="2">
    <source>
        <dbReference type="PROSITE" id="PS51186"/>
    </source>
</evidence>
<evidence type="ECO:0000256" key="1">
    <source>
        <dbReference type="RuleBase" id="RU363094"/>
    </source>
</evidence>
<dbReference type="Gene3D" id="3.40.630.30">
    <property type="match status" value="1"/>
</dbReference>
<dbReference type="OrthoDB" id="9794566at2"/>
<accession>A0A1C4B2T2</accession>
<comment type="function">
    <text evidence="1">Acetylates the N-terminal alanine of ribosomal protein bS18.</text>
</comment>
<comment type="similarity">
    <text evidence="1">Belongs to the acetyltransferase family. RimI subfamily.</text>
</comment>
<protein>
    <recommendedName>
        <fullName evidence="1">[Ribosomal protein bS18]-alanine N-acetyltransferase</fullName>
        <ecNumber evidence="1">2.3.1.266</ecNumber>
    </recommendedName>
</protein>
<reference evidence="4" key="1">
    <citation type="submission" date="2016-08" db="EMBL/GenBank/DDBJ databases">
        <authorList>
            <person name="Varghese N."/>
            <person name="Submissions Spin"/>
        </authorList>
    </citation>
    <scope>NUCLEOTIDE SEQUENCE [LARGE SCALE GENOMIC DNA]</scope>
    <source>
        <strain evidence="4">R-53094</strain>
    </source>
</reference>
<keyword evidence="4" id="KW-1185">Reference proteome</keyword>
<dbReference type="InterPro" id="IPR006464">
    <property type="entry name" value="AcTrfase_RimI/Ard1"/>
</dbReference>
<evidence type="ECO:0000313" key="3">
    <source>
        <dbReference type="EMBL" id="SCC01185.1"/>
    </source>
</evidence>
<sequence>MNFLTKHSLTARQLFQVADDAYPVGSPWQLKTFEAELANDYTHYLGMVNDQGDLIGFVGGTYLDDVLDISNVAIIQAYQGNHLGEVLLRTWFNNFAEKTTVLLEVRVGNKGAQRLYQRLGFETYRQRKAYYNHPVEDAALMMLQLPIKSKE</sequence>
<dbReference type="SUPFAM" id="SSF55729">
    <property type="entry name" value="Acyl-CoA N-acyltransferases (Nat)"/>
    <property type="match status" value="1"/>
</dbReference>
<comment type="catalytic activity">
    <reaction evidence="1">
        <text>N-terminal L-alanyl-[ribosomal protein bS18] + acetyl-CoA = N-terminal N(alpha)-acetyl-L-alanyl-[ribosomal protein bS18] + CoA + H(+)</text>
        <dbReference type="Rhea" id="RHEA:43756"/>
        <dbReference type="Rhea" id="RHEA-COMP:10676"/>
        <dbReference type="Rhea" id="RHEA-COMP:10677"/>
        <dbReference type="ChEBI" id="CHEBI:15378"/>
        <dbReference type="ChEBI" id="CHEBI:57287"/>
        <dbReference type="ChEBI" id="CHEBI:57288"/>
        <dbReference type="ChEBI" id="CHEBI:64718"/>
        <dbReference type="ChEBI" id="CHEBI:83683"/>
        <dbReference type="EC" id="2.3.1.266"/>
    </reaction>
</comment>
<dbReference type="InterPro" id="IPR016181">
    <property type="entry name" value="Acyl_CoA_acyltransferase"/>
</dbReference>
<dbReference type="Proteomes" id="UP000199268">
    <property type="component" value="Unassembled WGS sequence"/>
</dbReference>
<evidence type="ECO:0000313" key="4">
    <source>
        <dbReference type="Proteomes" id="UP000199268"/>
    </source>
</evidence>
<dbReference type="RefSeq" id="WP_092462954.1">
    <property type="nucleotide sequence ID" value="NZ_BJEE01000001.1"/>
</dbReference>
<feature type="domain" description="N-acetyltransferase" evidence="2">
    <location>
        <begin position="1"/>
        <end position="146"/>
    </location>
</feature>